<evidence type="ECO:0000313" key="3">
    <source>
        <dbReference type="EMBL" id="AKU94600.1"/>
    </source>
</evidence>
<protein>
    <recommendedName>
        <fullName evidence="2">Peptidase C45 hydrolase domain-containing protein</fullName>
    </recommendedName>
</protein>
<dbReference type="InterPro" id="IPR047803">
    <property type="entry name" value="DCD1A/B-like"/>
</dbReference>
<evidence type="ECO:0000313" key="4">
    <source>
        <dbReference type="Proteomes" id="UP000064967"/>
    </source>
</evidence>
<reference evidence="3 4" key="1">
    <citation type="submission" date="2015-08" db="EMBL/GenBank/DDBJ databases">
        <authorList>
            <person name="Babu N.S."/>
            <person name="Beckwith C.J."/>
            <person name="Beseler K.G."/>
            <person name="Brison A."/>
            <person name="Carone J.V."/>
            <person name="Caskin T.P."/>
            <person name="Diamond M."/>
            <person name="Durham M.E."/>
            <person name="Foxe J.M."/>
            <person name="Go M."/>
            <person name="Henderson B.A."/>
            <person name="Jones I.B."/>
            <person name="McGettigan J.A."/>
            <person name="Micheletti S.J."/>
            <person name="Nasrallah M.E."/>
            <person name="Ortiz D."/>
            <person name="Piller C.R."/>
            <person name="Privatt S.R."/>
            <person name="Schneider S.L."/>
            <person name="Sharp S."/>
            <person name="Smith T.C."/>
            <person name="Stanton J.D."/>
            <person name="Ullery H.E."/>
            <person name="Wilson R.J."/>
            <person name="Serrano M.G."/>
            <person name="Buck G."/>
            <person name="Lee V."/>
            <person name="Wang Y."/>
            <person name="Carvalho R."/>
            <person name="Voegtly L."/>
            <person name="Shi R."/>
            <person name="Duckworth R."/>
            <person name="Johnson A."/>
            <person name="Loviza R."/>
            <person name="Walstead R."/>
            <person name="Shah Z."/>
            <person name="Kiflezghi M."/>
            <person name="Wade K."/>
            <person name="Ball S.L."/>
            <person name="Bradley K.W."/>
            <person name="Asai D.J."/>
            <person name="Bowman C.A."/>
            <person name="Russell D.A."/>
            <person name="Pope W.H."/>
            <person name="Jacobs-Sera D."/>
            <person name="Hendrix R.W."/>
            <person name="Hatfull G.F."/>
        </authorList>
    </citation>
    <scope>NUCLEOTIDE SEQUENCE [LARGE SCALE GENOMIC DNA]</scope>
    <source>
        <strain evidence="3 4">DSM 27648</strain>
    </source>
</reference>
<proteinExistence type="predicted"/>
<keyword evidence="4" id="KW-1185">Reference proteome</keyword>
<dbReference type="InterPro" id="IPR005079">
    <property type="entry name" value="Peptidase_C45_hydrolase"/>
</dbReference>
<feature type="compositionally biased region" description="Low complexity" evidence="1">
    <location>
        <begin position="501"/>
        <end position="520"/>
    </location>
</feature>
<dbReference type="RefSeq" id="WP_146646166.1">
    <property type="nucleotide sequence ID" value="NZ_CP012333.1"/>
</dbReference>
<dbReference type="AlphaFoldDB" id="A0A0K1PM50"/>
<organism evidence="3 4">
    <name type="scientific">Labilithrix luteola</name>
    <dbReference type="NCBI Taxonomy" id="1391654"/>
    <lineage>
        <taxon>Bacteria</taxon>
        <taxon>Pseudomonadati</taxon>
        <taxon>Myxococcota</taxon>
        <taxon>Polyangia</taxon>
        <taxon>Polyangiales</taxon>
        <taxon>Labilitrichaceae</taxon>
        <taxon>Labilithrix</taxon>
    </lineage>
</organism>
<dbReference type="Pfam" id="PF03417">
    <property type="entry name" value="AAT"/>
    <property type="match status" value="1"/>
</dbReference>
<dbReference type="Proteomes" id="UP000064967">
    <property type="component" value="Chromosome"/>
</dbReference>
<accession>A0A0K1PM50</accession>
<feature type="domain" description="Peptidase C45 hydrolase" evidence="2">
    <location>
        <begin position="220"/>
        <end position="413"/>
    </location>
</feature>
<evidence type="ECO:0000259" key="2">
    <source>
        <dbReference type="Pfam" id="PF03417"/>
    </source>
</evidence>
<evidence type="ECO:0000256" key="1">
    <source>
        <dbReference type="SAM" id="MobiDB-lite"/>
    </source>
</evidence>
<dbReference type="Gene3D" id="3.60.60.10">
    <property type="entry name" value="Penicillin V Acylase, Chain A"/>
    <property type="match status" value="1"/>
</dbReference>
<dbReference type="PANTHER" id="PTHR35190">
    <property type="entry name" value="PROTEIN DCD1B"/>
    <property type="match status" value="1"/>
</dbReference>
<sequence length="520" mass="55266">MLAWARRHKKKLTALGVGVGVFGLAPLVAHLTVERMVRLTPPAIPETSLRLSESNGVRTAGKGWARVFGSKPGSGPGVNVVQLAGTPEEIGTEHTTLLRDHMLANESVLWDGFSNVVPFTPARALLFDMGRYRYRNVQDGFPEPRRRELAAEARAFDPDPYASHMPTYPRMVFLHALYDIALSFEHSPLLGTGPSPGSKPRPQLDGCTAFGLGPDATSDGHALFARAFDFEAADVFDRDKAVFVVRENGAIPFASVSWPGLVGVVTGMNAEGVAVAVNGGRAGTPKTTGIPVAFALRETLSHAHDTAEAVAILKQQDVMVSHIVFVGDAKGHFAVVERAPGTPAFVRSDVPDPARVGITNHFEGPLASDPSNLHVRETTTTLPRRARIDELLHGVAPKSATVASSVGMLRDHSCAGSDKCELGDRKTIDALIATHGVVFDLTAKKAWVSEGPHLSGRFVKIDLASIVSHEDGPPPDTDDDAVPADEILGDARYTEGRARAGGPLLGPELPLTTGGKHASP</sequence>
<dbReference type="EMBL" id="CP012333">
    <property type="protein sequence ID" value="AKU94600.1"/>
    <property type="molecule type" value="Genomic_DNA"/>
</dbReference>
<name>A0A0K1PM50_9BACT</name>
<dbReference type="KEGG" id="llu:AKJ09_01264"/>
<dbReference type="PANTHER" id="PTHR35190:SF2">
    <property type="entry name" value="PROTEIN DCD1B"/>
    <property type="match status" value="1"/>
</dbReference>
<dbReference type="STRING" id="1391654.AKJ09_01264"/>
<dbReference type="PATRIC" id="fig|1391654.3.peg.1279"/>
<dbReference type="OrthoDB" id="5480874at2"/>
<feature type="region of interest" description="Disordered" evidence="1">
    <location>
        <begin position="469"/>
        <end position="520"/>
    </location>
</feature>
<gene>
    <name evidence="3" type="ORF">AKJ09_01264</name>
</gene>
<dbReference type="InterPro" id="IPR047794">
    <property type="entry name" value="C45_proenzyme-like"/>
</dbReference>
<dbReference type="NCBIfam" id="NF040521">
    <property type="entry name" value="C45_proenzyme"/>
    <property type="match status" value="1"/>
</dbReference>